<evidence type="ECO:0000256" key="10">
    <source>
        <dbReference type="PIRSR" id="PIRSR000362-2"/>
    </source>
</evidence>
<evidence type="ECO:0000256" key="8">
    <source>
        <dbReference type="PIRNR" id="PIRNR000362"/>
    </source>
</evidence>
<feature type="binding site" evidence="9">
    <location>
        <begin position="478"/>
        <end position="480"/>
    </location>
    <ligand>
        <name>FAD</name>
        <dbReference type="ChEBI" id="CHEBI:57692"/>
    </ligand>
</feature>
<organism evidence="12 13">
    <name type="scientific">Naematelia encephala</name>
    <dbReference type="NCBI Taxonomy" id="71784"/>
    <lineage>
        <taxon>Eukaryota</taxon>
        <taxon>Fungi</taxon>
        <taxon>Dikarya</taxon>
        <taxon>Basidiomycota</taxon>
        <taxon>Agaricomycotina</taxon>
        <taxon>Tremellomycetes</taxon>
        <taxon>Tremellales</taxon>
        <taxon>Naemateliaceae</taxon>
        <taxon>Naematelia</taxon>
    </lineage>
</organism>
<dbReference type="Gene3D" id="3.40.50.720">
    <property type="entry name" value="NAD(P)-binding Rossmann-like Domain"/>
    <property type="match status" value="1"/>
</dbReference>
<sequence length="570" mass="61766">MSVALAGPSRLRSNPSISRVLKQSCSCQRYRPFSTTSNLSARPRPLKLAIIGAGPSGFYAASRILSLLPPDSERGKDVQVHMYERLPTPYGLVRYGVAPDHPEVKNCQHKFDELSDDHRFTYLGNTAIGSQASSDPLQESPATTLSRYTYPHALHLPLSDILPHYTSVLFTYGASLSQPLSDVPGSSSSSSTTGHLEGVYPALAFVSWYNGHPAFSHLSPDLSKVQDVTVIGHGNVALDVARILLKPVQSLDKTDMPQSVLDVLEKSKVRTVTVVGRRGPAQVSFTTKEFREMLHLPRVEYKGIDGVLAQQATKMVKGDRMRTRLLGLMSGSSNGQGDEGQGQGGKKEFKLEFLQSPKAFLSESGNGRVETIEWTKNQLLVPSPQDEQGSPPQSQAESVPRPQVIARSTGQTSKTKTDLVIESVGYRSEPLGIGEEWNLPFDGIRGRISNVSGRVVGEDGNAIPGMYAAGWAARGPVGVIASTMNDAYSLSALILQDHFDSPSTISNPSAPLGNEPRLDLPEAVQIGLKQGKVVDLAGWKRIDEAEQKRATGGKQREKFTNVQDMLSVLS</sequence>
<keyword evidence="13" id="KW-1185">Reference proteome</keyword>
<evidence type="ECO:0000256" key="5">
    <source>
        <dbReference type="ARBA" id="ARBA00022857"/>
    </source>
</evidence>
<feature type="binding site" evidence="9">
    <location>
        <position position="92"/>
    </location>
    <ligand>
        <name>FAD</name>
        <dbReference type="ChEBI" id="CHEBI:57692"/>
    </ligand>
</feature>
<comment type="similarity">
    <text evidence="2 8">Belongs to the ferredoxin--NADP reductase type 1 family.</text>
</comment>
<evidence type="ECO:0000256" key="9">
    <source>
        <dbReference type="PIRSR" id="PIRSR000362-1"/>
    </source>
</evidence>
<protein>
    <recommendedName>
        <fullName evidence="8">NADPH:adrenodoxin oxidoreductase, mitochondrial</fullName>
        <ecNumber evidence="8">1.18.1.6</ecNumber>
    </recommendedName>
</protein>
<dbReference type="GO" id="GO:0016491">
    <property type="term" value="F:oxidoreductase activity"/>
    <property type="evidence" value="ECO:0007669"/>
    <property type="project" value="UniProtKB-KW"/>
</dbReference>
<feature type="binding site" evidence="10">
    <location>
        <begin position="277"/>
        <end position="278"/>
    </location>
    <ligand>
        <name>NADP(+)</name>
        <dbReference type="ChEBI" id="CHEBI:58349"/>
    </ligand>
</feature>
<dbReference type="SUPFAM" id="SSF51971">
    <property type="entry name" value="Nucleotide-binding domain"/>
    <property type="match status" value="1"/>
</dbReference>
<dbReference type="FunCoup" id="A0A1Y2BIN5">
    <property type="interactions" value="379"/>
</dbReference>
<dbReference type="Proteomes" id="UP000193986">
    <property type="component" value="Unassembled WGS sequence"/>
</dbReference>
<dbReference type="InterPro" id="IPR055275">
    <property type="entry name" value="Ferredox_Rdtase"/>
</dbReference>
<name>A0A1Y2BIN5_9TREE</name>
<evidence type="ECO:0000256" key="3">
    <source>
        <dbReference type="ARBA" id="ARBA00022630"/>
    </source>
</evidence>
<dbReference type="EC" id="1.18.1.6" evidence="8"/>
<keyword evidence="4 8" id="KW-0274">FAD</keyword>
<keyword evidence="6 8" id="KW-0560">Oxidoreductase</keyword>
<dbReference type="OrthoDB" id="333024at2759"/>
<comment type="caution">
    <text evidence="12">The sequence shown here is derived from an EMBL/GenBank/DDBJ whole genome shotgun (WGS) entry which is preliminary data.</text>
</comment>
<dbReference type="PANTHER" id="PTHR48467">
    <property type="entry name" value="GLUTAMATE SYNTHASE 1 [NADH], CHLOROPLASTIC-LIKE"/>
    <property type="match status" value="1"/>
</dbReference>
<comment type="catalytic activity">
    <reaction evidence="7 8">
        <text>2 reduced [adrenodoxin] + NADP(+) + H(+) = 2 oxidized [adrenodoxin] + NADPH</text>
        <dbReference type="Rhea" id="RHEA:42312"/>
        <dbReference type="Rhea" id="RHEA-COMP:9998"/>
        <dbReference type="Rhea" id="RHEA-COMP:9999"/>
        <dbReference type="ChEBI" id="CHEBI:15378"/>
        <dbReference type="ChEBI" id="CHEBI:33737"/>
        <dbReference type="ChEBI" id="CHEBI:33738"/>
        <dbReference type="ChEBI" id="CHEBI:57783"/>
        <dbReference type="ChEBI" id="CHEBI:58349"/>
        <dbReference type="EC" id="1.18.1.6"/>
    </reaction>
</comment>
<feature type="binding site" evidence="9">
    <location>
        <position position="56"/>
    </location>
    <ligand>
        <name>FAD</name>
        <dbReference type="ChEBI" id="CHEBI:57692"/>
    </ligand>
</feature>
<feature type="binding site" evidence="9">
    <location>
        <position position="471"/>
    </location>
    <ligand>
        <name>FAD</name>
        <dbReference type="ChEBI" id="CHEBI:57692"/>
    </ligand>
</feature>
<feature type="binding site" evidence="10">
    <location>
        <begin position="233"/>
        <end position="236"/>
    </location>
    <ligand>
        <name>NADP(+)</name>
        <dbReference type="ChEBI" id="CHEBI:58349"/>
    </ligand>
</feature>
<evidence type="ECO:0000256" key="2">
    <source>
        <dbReference type="ARBA" id="ARBA00008312"/>
    </source>
</evidence>
<evidence type="ECO:0000313" key="13">
    <source>
        <dbReference type="Proteomes" id="UP000193986"/>
    </source>
</evidence>
<keyword evidence="8" id="KW-0496">Mitochondrion</keyword>
<accession>A0A1Y2BIN5</accession>
<evidence type="ECO:0000313" key="12">
    <source>
        <dbReference type="EMBL" id="ORY34639.1"/>
    </source>
</evidence>
<evidence type="ECO:0000256" key="6">
    <source>
        <dbReference type="ARBA" id="ARBA00023002"/>
    </source>
</evidence>
<feature type="compositionally biased region" description="Polar residues" evidence="11">
    <location>
        <begin position="382"/>
        <end position="397"/>
    </location>
</feature>
<feature type="binding site" evidence="9">
    <location>
        <position position="84"/>
    </location>
    <ligand>
        <name>FAD</name>
        <dbReference type="ChEBI" id="CHEBI:57692"/>
    </ligand>
</feature>
<dbReference type="PANTHER" id="PTHR48467:SF1">
    <property type="entry name" value="GLUTAMATE SYNTHASE 1 [NADH], CHLOROPLASTIC-LIKE"/>
    <property type="match status" value="1"/>
</dbReference>
<evidence type="ECO:0000256" key="4">
    <source>
        <dbReference type="ARBA" id="ARBA00022827"/>
    </source>
</evidence>
<feature type="region of interest" description="Disordered" evidence="11">
    <location>
        <begin position="382"/>
        <end position="414"/>
    </location>
</feature>
<dbReference type="InterPro" id="IPR021163">
    <property type="entry name" value="Ferredox_Rdtase_adrenod"/>
</dbReference>
<evidence type="ECO:0000256" key="7">
    <source>
        <dbReference type="ARBA" id="ARBA00048933"/>
    </source>
</evidence>
<reference evidence="12 13" key="1">
    <citation type="submission" date="2016-07" db="EMBL/GenBank/DDBJ databases">
        <title>Pervasive Adenine N6-methylation of Active Genes in Fungi.</title>
        <authorList>
            <consortium name="DOE Joint Genome Institute"/>
            <person name="Mondo S.J."/>
            <person name="Dannebaum R.O."/>
            <person name="Kuo R.C."/>
            <person name="Labutti K."/>
            <person name="Haridas S."/>
            <person name="Kuo A."/>
            <person name="Salamov A."/>
            <person name="Ahrendt S.R."/>
            <person name="Lipzen A."/>
            <person name="Sullivan W."/>
            <person name="Andreopoulos W.B."/>
            <person name="Clum A."/>
            <person name="Lindquist E."/>
            <person name="Daum C."/>
            <person name="Ramamoorthy G.K."/>
            <person name="Gryganskyi A."/>
            <person name="Culley D."/>
            <person name="Magnuson J.K."/>
            <person name="James T.Y."/>
            <person name="O'Malley M.A."/>
            <person name="Stajich J.E."/>
            <person name="Spatafora J.W."/>
            <person name="Visel A."/>
            <person name="Grigoriev I.V."/>
        </authorList>
    </citation>
    <scope>NUCLEOTIDE SEQUENCE [LARGE SCALE GENOMIC DNA]</scope>
    <source>
        <strain evidence="12 13">68-887.2</strain>
    </source>
</reference>
<dbReference type="InterPro" id="IPR036188">
    <property type="entry name" value="FAD/NAD-bd_sf"/>
</dbReference>
<keyword evidence="5 8" id="KW-0521">NADP</keyword>
<dbReference type="PRINTS" id="PR00368">
    <property type="entry name" value="FADPNR"/>
</dbReference>
<feature type="binding site" evidence="10">
    <location>
        <position position="289"/>
    </location>
    <ligand>
        <name>NADP(+)</name>
        <dbReference type="ChEBI" id="CHEBI:58349"/>
    </ligand>
</feature>
<dbReference type="EMBL" id="MCFC01000002">
    <property type="protein sequence ID" value="ORY34639.1"/>
    <property type="molecule type" value="Genomic_DNA"/>
</dbReference>
<gene>
    <name evidence="12" type="ORF">BCR39DRAFT_513755</name>
</gene>
<dbReference type="InParanoid" id="A0A1Y2BIN5"/>
<feature type="binding site" evidence="9">
    <location>
        <position position="128"/>
    </location>
    <ligand>
        <name>FAD</name>
        <dbReference type="ChEBI" id="CHEBI:57692"/>
    </ligand>
</feature>
<dbReference type="GO" id="GO:0005739">
    <property type="term" value="C:mitochondrion"/>
    <property type="evidence" value="ECO:0007669"/>
    <property type="project" value="UniProtKB-SubCell"/>
</dbReference>
<dbReference type="PIRSF" id="PIRSF000362">
    <property type="entry name" value="FNR"/>
    <property type="match status" value="1"/>
</dbReference>
<keyword evidence="3 8" id="KW-0285">Flavoprotein</keyword>
<dbReference type="Gene3D" id="3.50.50.60">
    <property type="entry name" value="FAD/NAD(P)-binding domain"/>
    <property type="match status" value="1"/>
</dbReference>
<dbReference type="STRING" id="71784.A0A1Y2BIN5"/>
<evidence type="ECO:0000256" key="1">
    <source>
        <dbReference type="ARBA" id="ARBA00001974"/>
    </source>
</evidence>
<proteinExistence type="inferred from homology"/>
<feature type="binding site" evidence="10">
    <location>
        <position position="478"/>
    </location>
    <ligand>
        <name>NADP(+)</name>
        <dbReference type="ChEBI" id="CHEBI:58349"/>
    </ligand>
</feature>
<dbReference type="AlphaFoldDB" id="A0A1Y2BIN5"/>
<comment type="subcellular location">
    <subcellularLocation>
        <location evidence="8">Mitochondrion</location>
    </subcellularLocation>
</comment>
<evidence type="ECO:0000256" key="11">
    <source>
        <dbReference type="SAM" id="MobiDB-lite"/>
    </source>
</evidence>
<comment type="cofactor">
    <cofactor evidence="1 8 9">
        <name>FAD</name>
        <dbReference type="ChEBI" id="CHEBI:57692"/>
    </cofactor>
</comment>